<dbReference type="RefSeq" id="WP_093141251.1">
    <property type="nucleotide sequence ID" value="NZ_BMWO01000001.1"/>
</dbReference>
<evidence type="ECO:0008006" key="3">
    <source>
        <dbReference type="Google" id="ProtNLM"/>
    </source>
</evidence>
<dbReference type="OrthoDB" id="975430at2"/>
<organism evidence="1 2">
    <name type="scientific">Ulvibacter litoralis</name>
    <dbReference type="NCBI Taxonomy" id="227084"/>
    <lineage>
        <taxon>Bacteria</taxon>
        <taxon>Pseudomonadati</taxon>
        <taxon>Bacteroidota</taxon>
        <taxon>Flavobacteriia</taxon>
        <taxon>Flavobacteriales</taxon>
        <taxon>Flavobacteriaceae</taxon>
        <taxon>Ulvibacter</taxon>
    </lineage>
</organism>
<dbReference type="STRING" id="227084.SAMN05421855_101985"/>
<proteinExistence type="predicted"/>
<name>A0A1G7DIT5_9FLAO</name>
<evidence type="ECO:0000313" key="2">
    <source>
        <dbReference type="Proteomes" id="UP000199321"/>
    </source>
</evidence>
<protein>
    <recommendedName>
        <fullName evidence="3">MetA-pathway of phenol degradation</fullName>
    </recommendedName>
</protein>
<accession>A0A1G7DIT5</accession>
<dbReference type="EMBL" id="FNBA01000001">
    <property type="protein sequence ID" value="SDE50960.1"/>
    <property type="molecule type" value="Genomic_DNA"/>
</dbReference>
<evidence type="ECO:0000313" key="1">
    <source>
        <dbReference type="EMBL" id="SDE50960.1"/>
    </source>
</evidence>
<gene>
    <name evidence="1" type="ORF">SAMN05421855_101985</name>
</gene>
<keyword evidence="2" id="KW-1185">Reference proteome</keyword>
<sequence>MKKNTRVRLSQVTKLLVLTAFFLIQSQFSFSQQHIVITPGFMGPNALPVPEIKTGILPSQLNLKVAFENHSSDGDQTSNFYTELYVPLQAKKVGLFVSVVPIEFYNVDEATLLDRKIETTDGKGTAGGDIYVGTYIQLLQNHKSLPDLLLTINLRTASGTKLEEARYTDSPGYFFDLSAGKEIALGSSFLPSMRLYAMGGLYVYQTHRTDFRQNDAILYGAGIDLNFNHFVFKNAFGGYSGFVRDGDRPALVRSTLKTTFNSMVNYELGFQKGIADQKYTTVRFGLNFDLSYFKSLVTNSK</sequence>
<dbReference type="Proteomes" id="UP000199321">
    <property type="component" value="Unassembled WGS sequence"/>
</dbReference>
<dbReference type="AlphaFoldDB" id="A0A1G7DIT5"/>
<reference evidence="1 2" key="1">
    <citation type="submission" date="2016-10" db="EMBL/GenBank/DDBJ databases">
        <authorList>
            <person name="de Groot N.N."/>
        </authorList>
    </citation>
    <scope>NUCLEOTIDE SEQUENCE [LARGE SCALE GENOMIC DNA]</scope>
    <source>
        <strain evidence="1 2">DSM 16195</strain>
    </source>
</reference>